<dbReference type="GeneID" id="25728443"/>
<keyword evidence="3" id="KW-1185">Reference proteome</keyword>
<evidence type="ECO:0000313" key="2">
    <source>
        <dbReference type="EMBL" id="KIY96758.1"/>
    </source>
</evidence>
<reference evidence="2 3" key="1">
    <citation type="journal article" date="2013" name="BMC Genomics">
        <title>Reconstruction of the lipid metabolism for the microalga Monoraphidium neglectum from its genome sequence reveals characteristics suitable for biofuel production.</title>
        <authorList>
            <person name="Bogen C."/>
            <person name="Al-Dilaimi A."/>
            <person name="Albersmeier A."/>
            <person name="Wichmann J."/>
            <person name="Grundmann M."/>
            <person name="Rupp O."/>
            <person name="Lauersen K.J."/>
            <person name="Blifernez-Klassen O."/>
            <person name="Kalinowski J."/>
            <person name="Goesmann A."/>
            <person name="Mussgnug J.H."/>
            <person name="Kruse O."/>
        </authorList>
    </citation>
    <scope>NUCLEOTIDE SEQUENCE [LARGE SCALE GENOMIC DNA]</scope>
    <source>
        <strain evidence="2 3">SAG 48.87</strain>
    </source>
</reference>
<dbReference type="OrthoDB" id="561236at2759"/>
<evidence type="ECO:0000313" key="3">
    <source>
        <dbReference type="Proteomes" id="UP000054498"/>
    </source>
</evidence>
<protein>
    <submittedName>
        <fullName evidence="2">Uncharacterized protein</fullName>
    </submittedName>
</protein>
<name>A0A0D2KLZ6_9CHLO</name>
<dbReference type="AlphaFoldDB" id="A0A0D2KLZ6"/>
<dbReference type="RefSeq" id="XP_013895778.1">
    <property type="nucleotide sequence ID" value="XM_014040324.1"/>
</dbReference>
<keyword evidence="1" id="KW-0472">Membrane</keyword>
<keyword evidence="1" id="KW-0812">Transmembrane</keyword>
<evidence type="ECO:0000256" key="1">
    <source>
        <dbReference type="SAM" id="Phobius"/>
    </source>
</evidence>
<organism evidence="2 3">
    <name type="scientific">Monoraphidium neglectum</name>
    <dbReference type="NCBI Taxonomy" id="145388"/>
    <lineage>
        <taxon>Eukaryota</taxon>
        <taxon>Viridiplantae</taxon>
        <taxon>Chlorophyta</taxon>
        <taxon>core chlorophytes</taxon>
        <taxon>Chlorophyceae</taxon>
        <taxon>CS clade</taxon>
        <taxon>Sphaeropleales</taxon>
        <taxon>Selenastraceae</taxon>
        <taxon>Monoraphidium</taxon>
    </lineage>
</organism>
<gene>
    <name evidence="2" type="ORF">MNEG_11204</name>
</gene>
<sequence length="114" mass="11623">MQVETSLSPATLLPAVSCREQLLLVLASGLMVPRALLMGELMWFTGTCSGALLAVGQLLVVAAHVLGRGLPPPGETAAAAGGLVAALGLALCVLRAGWGSILARRPYPEQHAKG</sequence>
<feature type="transmembrane region" description="Helical" evidence="1">
    <location>
        <begin position="41"/>
        <end position="66"/>
    </location>
</feature>
<dbReference type="Proteomes" id="UP000054498">
    <property type="component" value="Unassembled WGS sequence"/>
</dbReference>
<keyword evidence="1" id="KW-1133">Transmembrane helix</keyword>
<dbReference type="EMBL" id="KK102857">
    <property type="protein sequence ID" value="KIY96758.1"/>
    <property type="molecule type" value="Genomic_DNA"/>
</dbReference>
<dbReference type="KEGG" id="mng:MNEG_11204"/>
<feature type="transmembrane region" description="Helical" evidence="1">
    <location>
        <begin position="78"/>
        <end position="98"/>
    </location>
</feature>
<proteinExistence type="predicted"/>
<accession>A0A0D2KLZ6</accession>